<evidence type="ECO:0000256" key="3">
    <source>
        <dbReference type="ARBA" id="ARBA00022679"/>
    </source>
</evidence>
<evidence type="ECO:0000256" key="1">
    <source>
        <dbReference type="ARBA" id="ARBA00004141"/>
    </source>
</evidence>
<dbReference type="InterPro" id="IPR029044">
    <property type="entry name" value="Nucleotide-diphossugar_trans"/>
</dbReference>
<keyword evidence="5 7" id="KW-1133">Transmembrane helix</keyword>
<dbReference type="PANTHER" id="PTHR43398:SF1">
    <property type="entry name" value="DOLICHOL-PHOSPHATE MANNOSYLTRANSFERASE SUBUNIT 1"/>
    <property type="match status" value="1"/>
</dbReference>
<keyword evidence="4 7" id="KW-0812">Transmembrane</keyword>
<organism evidence="9 10">
    <name type="scientific">Desulfosarcina ovata subsp. ovata</name>
    <dbReference type="NCBI Taxonomy" id="2752305"/>
    <lineage>
        <taxon>Bacteria</taxon>
        <taxon>Pseudomonadati</taxon>
        <taxon>Thermodesulfobacteriota</taxon>
        <taxon>Desulfobacteria</taxon>
        <taxon>Desulfobacterales</taxon>
        <taxon>Desulfosarcinaceae</taxon>
        <taxon>Desulfosarcina</taxon>
    </lineage>
</organism>
<evidence type="ECO:0000256" key="7">
    <source>
        <dbReference type="SAM" id="Phobius"/>
    </source>
</evidence>
<dbReference type="EMBL" id="AP021879">
    <property type="protein sequence ID" value="BBO86906.1"/>
    <property type="molecule type" value="Genomic_DNA"/>
</dbReference>
<evidence type="ECO:0000256" key="6">
    <source>
        <dbReference type="ARBA" id="ARBA00023136"/>
    </source>
</evidence>
<feature type="domain" description="GtrA/DPMS transmembrane" evidence="8">
    <location>
        <begin position="151"/>
        <end position="268"/>
    </location>
</feature>
<dbReference type="AlphaFoldDB" id="A0A5K8A390"/>
<protein>
    <recommendedName>
        <fullName evidence="8">GtrA/DPMS transmembrane domain-containing protein</fullName>
    </recommendedName>
</protein>
<dbReference type="GO" id="GO:0004582">
    <property type="term" value="F:dolichyl-phosphate beta-D-mannosyltransferase activity"/>
    <property type="evidence" value="ECO:0007669"/>
    <property type="project" value="InterPro"/>
</dbReference>
<keyword evidence="3" id="KW-0808">Transferase</keyword>
<keyword evidence="6 7" id="KW-0472">Membrane</keyword>
<accession>A0A5K8A390</accession>
<dbReference type="InterPro" id="IPR039528">
    <property type="entry name" value="DPM1-like"/>
</dbReference>
<evidence type="ECO:0000313" key="9">
    <source>
        <dbReference type="EMBL" id="BBO86906.1"/>
    </source>
</evidence>
<feature type="transmembrane region" description="Helical" evidence="7">
    <location>
        <begin position="217"/>
        <end position="239"/>
    </location>
</feature>
<gene>
    <name evidence="9" type="ORF">DSCOOX_00860</name>
</gene>
<feature type="transmembrane region" description="Helical" evidence="7">
    <location>
        <begin position="149"/>
        <end position="170"/>
    </location>
</feature>
<evidence type="ECO:0000313" key="10">
    <source>
        <dbReference type="Proteomes" id="UP000422108"/>
    </source>
</evidence>
<keyword evidence="2" id="KW-0328">Glycosyltransferase</keyword>
<feature type="transmembrane region" description="Helical" evidence="7">
    <location>
        <begin position="245"/>
        <end position="262"/>
    </location>
</feature>
<name>A0A5K8A390_9BACT</name>
<feature type="transmembrane region" description="Helical" evidence="7">
    <location>
        <begin position="176"/>
        <end position="196"/>
    </location>
</feature>
<dbReference type="GO" id="GO:0000271">
    <property type="term" value="P:polysaccharide biosynthetic process"/>
    <property type="evidence" value="ECO:0007669"/>
    <property type="project" value="InterPro"/>
</dbReference>
<dbReference type="SUPFAM" id="SSF53448">
    <property type="entry name" value="Nucleotide-diphospho-sugar transferases"/>
    <property type="match status" value="1"/>
</dbReference>
<dbReference type="InterPro" id="IPR007267">
    <property type="entry name" value="GtrA_DPMS_TM"/>
</dbReference>
<evidence type="ECO:0000259" key="8">
    <source>
        <dbReference type="Pfam" id="PF04138"/>
    </source>
</evidence>
<dbReference type="PANTHER" id="PTHR43398">
    <property type="entry name" value="DOLICHOL-PHOSPHATE MANNOSYLTRANSFERASE SUBUNIT 1"/>
    <property type="match status" value="1"/>
</dbReference>
<dbReference type="Proteomes" id="UP000422108">
    <property type="component" value="Chromosome"/>
</dbReference>
<evidence type="ECO:0000256" key="2">
    <source>
        <dbReference type="ARBA" id="ARBA00022676"/>
    </source>
</evidence>
<evidence type="ECO:0000256" key="4">
    <source>
        <dbReference type="ARBA" id="ARBA00022692"/>
    </source>
</evidence>
<sequence length="281" mass="31905">MDADRQHDPECIPTFNYLATRGFSLIIGSRFAPGGSTPNFSLRRKAISLLGNWMIRFFGGIPRIHDCTSGFRCIKADLISKCNLSFLSTRGYSFQSSLLCELLRNGARVIEVPIVFPDRIYGESKLSFKDQIEFLLNIAKIRFRQSEEFVKYCIVGVSGLLVNLGLYIILTRMFHFKPAFSSPVAIETSIISNFSLNHLWTFKKRHNEQRLIKKLTNFHIVAGIAGLSNYAVFLLLINYFGLYDIIANLTGIAFGTLINYFCNSLWTWRETKSANPDDSPV</sequence>
<comment type="subcellular location">
    <subcellularLocation>
        <location evidence="1">Membrane</location>
        <topology evidence="1">Multi-pass membrane protein</topology>
    </subcellularLocation>
</comment>
<reference evidence="9 10" key="1">
    <citation type="submission" date="2019-11" db="EMBL/GenBank/DDBJ databases">
        <title>Comparative genomics of hydrocarbon-degrading Desulfosarcina strains.</title>
        <authorList>
            <person name="Watanabe M."/>
            <person name="Kojima H."/>
            <person name="Fukui M."/>
        </authorList>
    </citation>
    <scope>NUCLEOTIDE SEQUENCE [LARGE SCALE GENOMIC DNA]</scope>
    <source>
        <strain evidence="10">oXyS1</strain>
    </source>
</reference>
<proteinExistence type="predicted"/>
<keyword evidence="10" id="KW-1185">Reference proteome</keyword>
<evidence type="ECO:0000256" key="5">
    <source>
        <dbReference type="ARBA" id="ARBA00022989"/>
    </source>
</evidence>
<dbReference type="Pfam" id="PF04138">
    <property type="entry name" value="GtrA_DPMS_TM"/>
    <property type="match status" value="1"/>
</dbReference>
<dbReference type="GO" id="GO:0016020">
    <property type="term" value="C:membrane"/>
    <property type="evidence" value="ECO:0007669"/>
    <property type="project" value="UniProtKB-SubCell"/>
</dbReference>
<dbReference type="Gene3D" id="3.90.550.10">
    <property type="entry name" value="Spore Coat Polysaccharide Biosynthesis Protein SpsA, Chain A"/>
    <property type="match status" value="1"/>
</dbReference>